<feature type="transmembrane region" description="Helical" evidence="1">
    <location>
        <begin position="12"/>
        <end position="32"/>
    </location>
</feature>
<reference evidence="2 3" key="1">
    <citation type="journal article" date="2010" name="Proc. Natl. Acad. Sci. U.S.A.">
        <title>A Nitrospira metagenome illuminates the physiology and evolution of globally important nitrite-oxidizing bacteria.</title>
        <authorList>
            <person name="Lucker S."/>
            <person name="Wagner M."/>
            <person name="Maixner F."/>
            <person name="Pelletier E."/>
            <person name="Koch H."/>
            <person name="Vacherie B."/>
            <person name="Rattei T."/>
            <person name="Sinninghe Damste J."/>
            <person name="Spieck E."/>
            <person name="Le Paslier D."/>
            <person name="Daims H."/>
        </authorList>
    </citation>
    <scope>NUCLEOTIDE SEQUENCE [LARGE SCALE GENOMIC DNA]</scope>
</reference>
<dbReference type="STRING" id="330214.NIDE1616"/>
<evidence type="ECO:0000313" key="2">
    <source>
        <dbReference type="EMBL" id="CBK41351.1"/>
    </source>
</evidence>
<evidence type="ECO:0000313" key="3">
    <source>
        <dbReference type="Proteomes" id="UP000001660"/>
    </source>
</evidence>
<organism evidence="2 3">
    <name type="scientific">Nitrospira defluvii</name>
    <dbReference type="NCBI Taxonomy" id="330214"/>
    <lineage>
        <taxon>Bacteria</taxon>
        <taxon>Pseudomonadati</taxon>
        <taxon>Nitrospirota</taxon>
        <taxon>Nitrospiria</taxon>
        <taxon>Nitrospirales</taxon>
        <taxon>Nitrospiraceae</taxon>
        <taxon>Nitrospira</taxon>
    </lineage>
</organism>
<keyword evidence="1" id="KW-0812">Transmembrane</keyword>
<keyword evidence="3" id="KW-1185">Reference proteome</keyword>
<gene>
    <name evidence="2" type="ORF">NIDE1616</name>
</gene>
<accession>D8PDP2</accession>
<dbReference type="SUPFAM" id="SSF52266">
    <property type="entry name" value="SGNH hydrolase"/>
    <property type="match status" value="1"/>
</dbReference>
<dbReference type="AlphaFoldDB" id="D8PDP2"/>
<keyword evidence="1" id="KW-1133">Transmembrane helix</keyword>
<dbReference type="Proteomes" id="UP000001660">
    <property type="component" value="Chromosome"/>
</dbReference>
<evidence type="ECO:0000256" key="1">
    <source>
        <dbReference type="SAM" id="Phobius"/>
    </source>
</evidence>
<dbReference type="OrthoDB" id="7336780at2"/>
<sequence>MTPLEPGLGRLAGLLLMWGAMLCMALFAVLVWRHGLSLHYLVMLALAVMLGFSVRLPASFKINIALLGLSTLVSVYGAELLLTYSGSAITSLGAHAWLSFPQDGNVRVAAERMKTVQETHRTFDTRSRLEVVLDMRAHGVMAYPDVFPMVLFAPSSGEHIRSVLAGQRGEFLPVAGMGMTTTVFCNESGEYIVYESDEHGFHNPRGIWERRPAEIVALGDSYTHGVCVPSEKGFVAVIRAQHPATVNLGVNSHGPLTSLATLKEYGPTLKPKLVLWFYYEGNDLRDLDGWEKNSPLLMKYVSSPFSQHLFERQPEIDQALRRYLDTAIAQATSPAPVPFEAIVKLHHLRQALQSFYERRPVEQGLPAELLKHLSQRGAPATAGDLQLFERILAEARTTAETWNGRLVFVYLPTWERYRIPELASKDRDRVLGIARRLNLHVVDLHPVFATHPDPMALFPFRRYAHYNEAGHRLVGEEVLKHIESF</sequence>
<dbReference type="EMBL" id="FP929003">
    <property type="protein sequence ID" value="CBK41351.1"/>
    <property type="molecule type" value="Genomic_DNA"/>
</dbReference>
<protein>
    <submittedName>
        <fullName evidence="2">Uncharacterized protein</fullName>
    </submittedName>
</protein>
<name>D8PDP2_9BACT</name>
<dbReference type="KEGG" id="nde:NIDE1616"/>
<keyword evidence="1" id="KW-0472">Membrane</keyword>
<feature type="transmembrane region" description="Helical" evidence="1">
    <location>
        <begin position="38"/>
        <end position="57"/>
    </location>
</feature>
<dbReference type="Gene3D" id="3.40.50.1110">
    <property type="entry name" value="SGNH hydrolase"/>
    <property type="match status" value="1"/>
</dbReference>
<dbReference type="eggNOG" id="ENOG5031S0Y">
    <property type="taxonomic scope" value="Bacteria"/>
</dbReference>
<dbReference type="GO" id="GO:0016788">
    <property type="term" value="F:hydrolase activity, acting on ester bonds"/>
    <property type="evidence" value="ECO:0007669"/>
    <property type="project" value="UniProtKB-ARBA"/>
</dbReference>
<dbReference type="InterPro" id="IPR036514">
    <property type="entry name" value="SGNH_hydro_sf"/>
</dbReference>
<dbReference type="HOGENOM" id="CLU_625464_0_0_0"/>
<proteinExistence type="predicted"/>